<organism evidence="2 3">
    <name type="scientific">Antrihabitans stalagmiti</name>
    <dbReference type="NCBI Taxonomy" id="2799499"/>
    <lineage>
        <taxon>Bacteria</taxon>
        <taxon>Bacillati</taxon>
        <taxon>Actinomycetota</taxon>
        <taxon>Actinomycetes</taxon>
        <taxon>Mycobacteriales</taxon>
        <taxon>Nocardiaceae</taxon>
        <taxon>Antrihabitans</taxon>
    </lineage>
</organism>
<dbReference type="Proteomes" id="UP000655868">
    <property type="component" value="Unassembled WGS sequence"/>
</dbReference>
<dbReference type="PANTHER" id="PTHR43798">
    <property type="entry name" value="MONOACYLGLYCEROL LIPASE"/>
    <property type="match status" value="1"/>
</dbReference>
<protein>
    <submittedName>
        <fullName evidence="2">Alpha/beta hydrolase</fullName>
    </submittedName>
</protein>
<dbReference type="EMBL" id="JAEMNV010000006">
    <property type="protein sequence ID" value="MBJ8340975.1"/>
    <property type="molecule type" value="Genomic_DNA"/>
</dbReference>
<dbReference type="InterPro" id="IPR029058">
    <property type="entry name" value="AB_hydrolase_fold"/>
</dbReference>
<dbReference type="SUPFAM" id="SSF53474">
    <property type="entry name" value="alpha/beta-Hydrolases"/>
    <property type="match status" value="1"/>
</dbReference>
<dbReference type="PRINTS" id="PR00412">
    <property type="entry name" value="EPOXHYDRLASE"/>
</dbReference>
<sequence>MLLIHGFSDNQSTWHKVTPSLGRGYRLLSVDLPGFGKASPNWSEPLIPGYVELLRELIETEGCGPVAVIGNSLGAVTALALTSAHPTLVSSLVLADMPGIDRLPRLWQVALSTPTELALRAATVPVPAALLQKAIGIVYAGASMRHPLQPGLATVRTSFDTHYAEKSRVFGLFPLGRSVLRGIAELPIRAMVLDSPVPTMLLWGQYDLLTPSRKARSFFSGPLRRVVVIADCGHCPQLDKPAEFLDAVLPFVRTRVRLAG</sequence>
<dbReference type="PANTHER" id="PTHR43798:SF33">
    <property type="entry name" value="HYDROLASE, PUTATIVE (AFU_ORTHOLOGUE AFUA_2G14860)-RELATED"/>
    <property type="match status" value="1"/>
</dbReference>
<evidence type="ECO:0000313" key="2">
    <source>
        <dbReference type="EMBL" id="MBJ8340975.1"/>
    </source>
</evidence>
<dbReference type="PRINTS" id="PR00111">
    <property type="entry name" value="ABHYDROLASE"/>
</dbReference>
<keyword evidence="3" id="KW-1185">Reference proteome</keyword>
<keyword evidence="2" id="KW-0378">Hydrolase</keyword>
<dbReference type="InterPro" id="IPR050266">
    <property type="entry name" value="AB_hydrolase_sf"/>
</dbReference>
<comment type="caution">
    <text evidence="2">The sequence shown here is derived from an EMBL/GenBank/DDBJ whole genome shotgun (WGS) entry which is preliminary data.</text>
</comment>
<proteinExistence type="predicted"/>
<reference evidence="2" key="1">
    <citation type="submission" date="2020-12" db="EMBL/GenBank/DDBJ databases">
        <title>Antrihabitans popcorni sp. nov. and Antrihabitans auranticaus sp. nov., isolated from a larva cave.</title>
        <authorList>
            <person name="Lee S.D."/>
            <person name="Kim I.S."/>
        </authorList>
    </citation>
    <scope>NUCLEOTIDE SEQUENCE</scope>
    <source>
        <strain evidence="2">YC3-6</strain>
    </source>
</reference>
<dbReference type="Pfam" id="PF12697">
    <property type="entry name" value="Abhydrolase_6"/>
    <property type="match status" value="1"/>
</dbReference>
<dbReference type="InterPro" id="IPR000639">
    <property type="entry name" value="Epox_hydrolase-like"/>
</dbReference>
<evidence type="ECO:0000259" key="1">
    <source>
        <dbReference type="Pfam" id="PF12697"/>
    </source>
</evidence>
<accession>A0A934NTE8</accession>
<dbReference type="Gene3D" id="3.40.50.1820">
    <property type="entry name" value="alpha/beta hydrolase"/>
    <property type="match status" value="1"/>
</dbReference>
<dbReference type="InterPro" id="IPR000073">
    <property type="entry name" value="AB_hydrolase_1"/>
</dbReference>
<name>A0A934NTE8_9NOCA</name>
<feature type="domain" description="AB hydrolase-1" evidence="1">
    <location>
        <begin position="2"/>
        <end position="247"/>
    </location>
</feature>
<evidence type="ECO:0000313" key="3">
    <source>
        <dbReference type="Proteomes" id="UP000655868"/>
    </source>
</evidence>
<dbReference type="GO" id="GO:0016020">
    <property type="term" value="C:membrane"/>
    <property type="evidence" value="ECO:0007669"/>
    <property type="project" value="TreeGrafter"/>
</dbReference>
<dbReference type="AlphaFoldDB" id="A0A934NTE8"/>
<dbReference type="GO" id="GO:0016787">
    <property type="term" value="F:hydrolase activity"/>
    <property type="evidence" value="ECO:0007669"/>
    <property type="project" value="UniProtKB-KW"/>
</dbReference>
<gene>
    <name evidence="2" type="ORF">JGU71_18985</name>
</gene>